<keyword evidence="3" id="KW-1185">Reference proteome</keyword>
<organism evidence="2 3">
    <name type="scientific">Streptomyces tsukubensis (strain DSM 42081 / NBRC 108919 / NRRL 18488 / 9993)</name>
    <dbReference type="NCBI Taxonomy" id="1114943"/>
    <lineage>
        <taxon>Bacteria</taxon>
        <taxon>Bacillati</taxon>
        <taxon>Actinomycetota</taxon>
        <taxon>Actinomycetes</taxon>
        <taxon>Kitasatosporales</taxon>
        <taxon>Streptomycetaceae</taxon>
        <taxon>Streptomyces</taxon>
    </lineage>
</organism>
<feature type="region of interest" description="Disordered" evidence="1">
    <location>
        <begin position="15"/>
        <end position="94"/>
    </location>
</feature>
<accession>I2MYE0</accession>
<dbReference type="AlphaFoldDB" id="I2MYE0"/>
<evidence type="ECO:0000313" key="3">
    <source>
        <dbReference type="Proteomes" id="UP000005940"/>
    </source>
</evidence>
<evidence type="ECO:0000313" key="2">
    <source>
        <dbReference type="EMBL" id="QKM69762.1"/>
    </source>
</evidence>
<protein>
    <submittedName>
        <fullName evidence="2">Uncharacterized protein</fullName>
    </submittedName>
</protein>
<gene>
    <name evidence="2" type="ORF">STSU_024020</name>
</gene>
<sequence length="165" mass="17555">MKRPLRTALADALHLRERKGHGDGRRYRYRQPATGRGTGARPARCGMEPCGLDPLWTAEYGGGRADRRRIDYRTPTGGDPRPGTGAAASDGPGEDTLFLFLKSLHQFLTAPQDAATAGPTPPGPSSSAAGTTMAAERPDQRAAPPERPAEPGRTGRPRPPYNGTT</sequence>
<reference evidence="2 3" key="1">
    <citation type="journal article" date="2012" name="J. Bacteriol.">
        <title>Draft genome of Streptomyces tsukubaensis NRRL 18488, the producer of the clinically important immunosuppressant tacrolimus (FK506).</title>
        <authorList>
            <person name="Barreiro C."/>
            <person name="Prieto C."/>
            <person name="Sola-Landa A."/>
            <person name="Solera E."/>
            <person name="Martinez-Castro M."/>
            <person name="Perez-Redondo R."/>
            <person name="Garcia-Estrada C."/>
            <person name="Aparicio J.F."/>
            <person name="Fernandez-Martinez L.T."/>
            <person name="Santos-Aberturas J."/>
            <person name="Salehi-Najafabadi Z."/>
            <person name="Rodriguez-Garcia A."/>
            <person name="Tauch A."/>
            <person name="Martin J.F."/>
        </authorList>
    </citation>
    <scope>NUCLEOTIDE SEQUENCE [LARGE SCALE GENOMIC DNA]</scope>
    <source>
        <strain evidence="3">DSM 42081 / NBRC 108919 / NRRL 18488 / 9993</strain>
    </source>
</reference>
<name>I2MYE0_STRT9</name>
<dbReference type="RefSeq" id="WP_006349229.1">
    <property type="nucleotide sequence ID" value="NZ_CP029159.1"/>
</dbReference>
<dbReference type="Proteomes" id="UP000005940">
    <property type="component" value="Chromosome"/>
</dbReference>
<feature type="compositionally biased region" description="Low complexity" evidence="1">
    <location>
        <begin position="73"/>
        <end position="88"/>
    </location>
</feature>
<dbReference type="EMBL" id="CP029159">
    <property type="protein sequence ID" value="QKM69762.1"/>
    <property type="molecule type" value="Genomic_DNA"/>
</dbReference>
<feature type="region of interest" description="Disordered" evidence="1">
    <location>
        <begin position="110"/>
        <end position="165"/>
    </location>
</feature>
<feature type="compositionally biased region" description="Low complexity" evidence="1">
    <location>
        <begin position="125"/>
        <end position="135"/>
    </location>
</feature>
<evidence type="ECO:0000256" key="1">
    <source>
        <dbReference type="SAM" id="MobiDB-lite"/>
    </source>
</evidence>
<proteinExistence type="predicted"/>